<dbReference type="Gene3D" id="2.60.120.600">
    <property type="entry name" value="Domain of unknown function DUF1214, C-terminal domain"/>
    <property type="match status" value="1"/>
</dbReference>
<dbReference type="OrthoDB" id="2018906at2759"/>
<dbReference type="PANTHER" id="PTHR36509">
    <property type="entry name" value="BLL3101 PROTEIN"/>
    <property type="match status" value="1"/>
</dbReference>
<sequence length="120" mass="13065">MMTFRSKPKVRKNGFWSLTAYDGKGYLIPNDLNRASLGDRSALTFPDGTPLSDDSEDGTFQILAQPADNPPPANWTSNWIPTPAGGGVVSLSLRLYGAELEMSDGTWVYPDVKVIDAITE</sequence>
<dbReference type="PANTHER" id="PTHR36509:SF3">
    <property type="entry name" value="SIGNAL PEPTIDE PROTEIN"/>
    <property type="match status" value="1"/>
</dbReference>
<gene>
    <name evidence="2" type="ORF">PPNO1_LOCUS3355</name>
</gene>
<evidence type="ECO:0000259" key="1">
    <source>
        <dbReference type="Pfam" id="PF06742"/>
    </source>
</evidence>
<keyword evidence="3" id="KW-1185">Reference proteome</keyword>
<reference evidence="2" key="1">
    <citation type="submission" date="2022-11" db="EMBL/GenBank/DDBJ databases">
        <authorList>
            <person name="Scott C."/>
            <person name="Bruce N."/>
        </authorList>
    </citation>
    <scope>NUCLEOTIDE SEQUENCE</scope>
</reference>
<dbReference type="InterPro" id="IPR037049">
    <property type="entry name" value="DUF1214_C_sf"/>
</dbReference>
<dbReference type="AlphaFoldDB" id="A0A9P1H1C0"/>
<dbReference type="EMBL" id="CALLCH030000008">
    <property type="protein sequence ID" value="CAI4213609.1"/>
    <property type="molecule type" value="Genomic_DNA"/>
</dbReference>
<comment type="caution">
    <text evidence="2">The sequence shown here is derived from an EMBL/GenBank/DDBJ whole genome shotgun (WGS) entry which is preliminary data.</text>
</comment>
<proteinExistence type="predicted"/>
<dbReference type="SUPFAM" id="SSF160935">
    <property type="entry name" value="VPA0735-like"/>
    <property type="match status" value="1"/>
</dbReference>
<evidence type="ECO:0000313" key="2">
    <source>
        <dbReference type="EMBL" id="CAI4213609.1"/>
    </source>
</evidence>
<dbReference type="Pfam" id="PF06742">
    <property type="entry name" value="DUF1214"/>
    <property type="match status" value="1"/>
</dbReference>
<feature type="domain" description="DUF1214" evidence="1">
    <location>
        <begin position="2"/>
        <end position="99"/>
    </location>
</feature>
<evidence type="ECO:0000313" key="3">
    <source>
        <dbReference type="Proteomes" id="UP000838763"/>
    </source>
</evidence>
<dbReference type="InterPro" id="IPR010621">
    <property type="entry name" value="DUF1214"/>
</dbReference>
<name>A0A9P1H1C0_9PEZI</name>
<dbReference type="Proteomes" id="UP000838763">
    <property type="component" value="Unassembled WGS sequence"/>
</dbReference>
<protein>
    <recommendedName>
        <fullName evidence="1">DUF1214 domain-containing protein</fullName>
    </recommendedName>
</protein>
<accession>A0A9P1H1C0</accession>
<organism evidence="2 3">
    <name type="scientific">Parascedosporium putredinis</name>
    <dbReference type="NCBI Taxonomy" id="1442378"/>
    <lineage>
        <taxon>Eukaryota</taxon>
        <taxon>Fungi</taxon>
        <taxon>Dikarya</taxon>
        <taxon>Ascomycota</taxon>
        <taxon>Pezizomycotina</taxon>
        <taxon>Sordariomycetes</taxon>
        <taxon>Hypocreomycetidae</taxon>
        <taxon>Microascales</taxon>
        <taxon>Microascaceae</taxon>
        <taxon>Parascedosporium</taxon>
    </lineage>
</organism>